<sequence length="244" mass="25405">MKNKLFFGIALFPMLIEAQVGINTKTPQKLLHIDGSVQIANELNVGGNASTAGSAGTAGQVLKSGGPDTAATWQNLAGVPNAIGTVIVVNGQFLVAQEMVLQLSADYTSTAAANVADPIGNLTNVIIDNENGYSGSSTTNSFRVSTDGIYQITINAQLSTDNGESPVIGVWNNTANKWIACVNDSFTPANGNLQTYTLIASAPMKTSETYSFRIANSANVTVKQSSSGVTGSGPITQMTLIRLK</sequence>
<gene>
    <name evidence="1" type="ORF">DRF67_20950</name>
</gene>
<dbReference type="Proteomes" id="UP000256257">
    <property type="component" value="Unassembled WGS sequence"/>
</dbReference>
<evidence type="ECO:0008006" key="3">
    <source>
        <dbReference type="Google" id="ProtNLM"/>
    </source>
</evidence>
<dbReference type="AlphaFoldDB" id="A0A3D9ALB9"/>
<protein>
    <recommendedName>
        <fullName evidence="3">C1q domain-containing protein</fullName>
    </recommendedName>
</protein>
<proteinExistence type="predicted"/>
<accession>A0A3D9ALB9</accession>
<dbReference type="EMBL" id="QNVV01000033">
    <property type="protein sequence ID" value="REC41867.1"/>
    <property type="molecule type" value="Genomic_DNA"/>
</dbReference>
<dbReference type="OrthoDB" id="1340359at2"/>
<dbReference type="RefSeq" id="WP_115930249.1">
    <property type="nucleotide sequence ID" value="NZ_QNVV01000033.1"/>
</dbReference>
<keyword evidence="2" id="KW-1185">Reference proteome</keyword>
<evidence type="ECO:0000313" key="2">
    <source>
        <dbReference type="Proteomes" id="UP000256257"/>
    </source>
</evidence>
<organism evidence="1 2">
    <name type="scientific">Chryseobacterium pennipullorum</name>
    <dbReference type="NCBI Taxonomy" id="2258963"/>
    <lineage>
        <taxon>Bacteria</taxon>
        <taxon>Pseudomonadati</taxon>
        <taxon>Bacteroidota</taxon>
        <taxon>Flavobacteriia</taxon>
        <taxon>Flavobacteriales</taxon>
        <taxon>Weeksellaceae</taxon>
        <taxon>Chryseobacterium group</taxon>
        <taxon>Chryseobacterium</taxon>
    </lineage>
</organism>
<name>A0A3D9ALB9_9FLAO</name>
<reference evidence="1 2" key="1">
    <citation type="submission" date="2018-06" db="EMBL/GenBank/DDBJ databases">
        <title>Novel Chryseobacterium species.</title>
        <authorList>
            <person name="Newman J."/>
            <person name="Hugo C."/>
            <person name="Oosthuizen L."/>
            <person name="Charimba G."/>
        </authorList>
    </citation>
    <scope>NUCLEOTIDE SEQUENCE [LARGE SCALE GENOMIC DNA]</scope>
    <source>
        <strain evidence="1 2">7_F195</strain>
    </source>
</reference>
<comment type="caution">
    <text evidence="1">The sequence shown here is derived from an EMBL/GenBank/DDBJ whole genome shotgun (WGS) entry which is preliminary data.</text>
</comment>
<evidence type="ECO:0000313" key="1">
    <source>
        <dbReference type="EMBL" id="REC41867.1"/>
    </source>
</evidence>